<dbReference type="GO" id="GO:0016020">
    <property type="term" value="C:membrane"/>
    <property type="evidence" value="ECO:0007669"/>
    <property type="project" value="InterPro"/>
</dbReference>
<feature type="transmembrane region" description="Helical" evidence="1">
    <location>
        <begin position="75"/>
        <end position="96"/>
    </location>
</feature>
<feature type="transmembrane region" description="Helical" evidence="1">
    <location>
        <begin position="7"/>
        <end position="28"/>
    </location>
</feature>
<keyword evidence="4" id="KW-1185">Reference proteome</keyword>
<dbReference type="InterPro" id="IPR050640">
    <property type="entry name" value="Bact_2-comp_sensor_kinase"/>
</dbReference>
<dbReference type="GO" id="GO:0000155">
    <property type="term" value="F:phosphorelay sensor kinase activity"/>
    <property type="evidence" value="ECO:0007669"/>
    <property type="project" value="InterPro"/>
</dbReference>
<dbReference type="InterPro" id="IPR010559">
    <property type="entry name" value="Sig_transdc_His_kin_internal"/>
</dbReference>
<gene>
    <name evidence="3" type="ORF">CWD77_14645</name>
</gene>
<keyword evidence="3" id="KW-0418">Kinase</keyword>
<protein>
    <submittedName>
        <fullName evidence="3">Histidine kinase</fullName>
    </submittedName>
</protein>
<dbReference type="AlphaFoldDB" id="A0A2N0VEL9"/>
<evidence type="ECO:0000256" key="1">
    <source>
        <dbReference type="SAM" id="Phobius"/>
    </source>
</evidence>
<dbReference type="PANTHER" id="PTHR34220:SF7">
    <property type="entry name" value="SENSOR HISTIDINE KINASE YPDA"/>
    <property type="match status" value="1"/>
</dbReference>
<keyword evidence="1" id="KW-0472">Membrane</keyword>
<evidence type="ECO:0000259" key="2">
    <source>
        <dbReference type="Pfam" id="PF06580"/>
    </source>
</evidence>
<feature type="transmembrane region" description="Helical" evidence="1">
    <location>
        <begin position="34"/>
        <end position="54"/>
    </location>
</feature>
<keyword evidence="1" id="KW-0812">Transmembrane</keyword>
<accession>A0A2N0VEL9</accession>
<dbReference type="RefSeq" id="WP_101074340.1">
    <property type="nucleotide sequence ID" value="NZ_PISP01000006.1"/>
</dbReference>
<feature type="domain" description="Signal transduction histidine kinase internal region" evidence="2">
    <location>
        <begin position="146"/>
        <end position="224"/>
    </location>
</feature>
<reference evidence="3 4" key="1">
    <citation type="submission" date="2017-11" db="EMBL/GenBank/DDBJ databases">
        <title>Rhodohalobacter 15182 sp. nov., isolated from a salt lake.</title>
        <authorList>
            <person name="Han S."/>
        </authorList>
    </citation>
    <scope>NUCLEOTIDE SEQUENCE [LARGE SCALE GENOMIC DNA]</scope>
    <source>
        <strain evidence="3 4">15182</strain>
    </source>
</reference>
<organism evidence="3 4">
    <name type="scientific">Rhodohalobacter barkolensis</name>
    <dbReference type="NCBI Taxonomy" id="2053187"/>
    <lineage>
        <taxon>Bacteria</taxon>
        <taxon>Pseudomonadati</taxon>
        <taxon>Balneolota</taxon>
        <taxon>Balneolia</taxon>
        <taxon>Balneolales</taxon>
        <taxon>Balneolaceae</taxon>
        <taxon>Rhodohalobacter</taxon>
    </lineage>
</organism>
<evidence type="ECO:0000313" key="4">
    <source>
        <dbReference type="Proteomes" id="UP000233398"/>
    </source>
</evidence>
<dbReference type="Proteomes" id="UP000233398">
    <property type="component" value="Unassembled WGS sequence"/>
</dbReference>
<keyword evidence="1" id="KW-1133">Transmembrane helix</keyword>
<dbReference type="OrthoDB" id="927174at2"/>
<proteinExistence type="predicted"/>
<comment type="caution">
    <text evidence="3">The sequence shown here is derived from an EMBL/GenBank/DDBJ whole genome shotgun (WGS) entry which is preliminary data.</text>
</comment>
<evidence type="ECO:0000313" key="3">
    <source>
        <dbReference type="EMBL" id="PKD42644.1"/>
    </source>
</evidence>
<dbReference type="PANTHER" id="PTHR34220">
    <property type="entry name" value="SENSOR HISTIDINE KINASE YPDA"/>
    <property type="match status" value="1"/>
</dbReference>
<sequence length="328" mass="37933">MQKKHEKLLPIIISLLLPGLNILNNSLFQENWDLVAIIPTWLFTSAILLGLWYINDKLWPRNTVPINYIKVGAGNITAIGLAIGIQQILSFTGIIFPGRPPAWSLGLRLLVASALFITIQQMLRSVRENERLRSENYALQSENYRAQLEQLKKQLNPHFLFNSLSTLRTVIRSDKDQSEEFVLKLSDVYRQILQTRESHQITLEEELNFLNNYLYLLNVRFDSALSVTIDTRPESMHDSLPVFALQLLVENCIKHNVISEQQPLIIRIFQEDAKSITVANNYQPQKTEQQSFRMGQENLKKRYNLIGIPDGVEIRQNKEEYSVTIKLF</sequence>
<dbReference type="EMBL" id="PISP01000006">
    <property type="protein sequence ID" value="PKD42644.1"/>
    <property type="molecule type" value="Genomic_DNA"/>
</dbReference>
<keyword evidence="3" id="KW-0808">Transferase</keyword>
<dbReference type="Pfam" id="PF06580">
    <property type="entry name" value="His_kinase"/>
    <property type="match status" value="1"/>
</dbReference>
<name>A0A2N0VEL9_9BACT</name>